<evidence type="ECO:0000256" key="1">
    <source>
        <dbReference type="SAM" id="Phobius"/>
    </source>
</evidence>
<sequence length="134" mass="13273">MAAVNGQSDRGDGPGGAIVAALDVEPWPAAVGLLVGLGGLLFLLEPVVGPVAVGPVRARPVALSTVALAAGFCLGAPVFLRRGRRVFGIAHGIFGVAWAGVAVGTAARSEAVVVGAVLLVVAGTGFLIARARTW</sequence>
<dbReference type="EMBL" id="BMOC01000010">
    <property type="protein sequence ID" value="GGJ08185.1"/>
    <property type="molecule type" value="Genomic_DNA"/>
</dbReference>
<evidence type="ECO:0000313" key="2">
    <source>
        <dbReference type="EMBL" id="GGJ08185.1"/>
    </source>
</evidence>
<keyword evidence="1" id="KW-1133">Transmembrane helix</keyword>
<reference evidence="2" key="2">
    <citation type="submission" date="2020-09" db="EMBL/GenBank/DDBJ databases">
        <authorList>
            <person name="Sun Q."/>
            <person name="Ohkuma M."/>
        </authorList>
    </citation>
    <scope>NUCLEOTIDE SEQUENCE</scope>
    <source>
        <strain evidence="2">JCM 14359</strain>
    </source>
</reference>
<dbReference type="AlphaFoldDB" id="A0A830ENH4"/>
<organism evidence="2 3">
    <name type="scientific">Halobellus salinus</name>
    <dbReference type="NCBI Taxonomy" id="931585"/>
    <lineage>
        <taxon>Archaea</taxon>
        <taxon>Methanobacteriati</taxon>
        <taxon>Methanobacteriota</taxon>
        <taxon>Stenosarchaea group</taxon>
        <taxon>Halobacteria</taxon>
        <taxon>Halobacteriales</taxon>
        <taxon>Haloferacaceae</taxon>
        <taxon>Halobellus</taxon>
    </lineage>
</organism>
<name>A0A830ENH4_9EURY</name>
<reference evidence="2" key="1">
    <citation type="journal article" date="2014" name="Int. J. Syst. Evol. Microbiol.">
        <title>Complete genome sequence of Corynebacterium casei LMG S-19264T (=DSM 44701T), isolated from a smear-ripened cheese.</title>
        <authorList>
            <consortium name="US DOE Joint Genome Institute (JGI-PGF)"/>
            <person name="Walter F."/>
            <person name="Albersmeier A."/>
            <person name="Kalinowski J."/>
            <person name="Ruckert C."/>
        </authorList>
    </citation>
    <scope>NUCLEOTIDE SEQUENCE</scope>
    <source>
        <strain evidence="2">JCM 14359</strain>
    </source>
</reference>
<keyword evidence="1" id="KW-0812">Transmembrane</keyword>
<accession>A0A830ENH4</accession>
<proteinExistence type="predicted"/>
<protein>
    <submittedName>
        <fullName evidence="2">Uncharacterized protein</fullName>
    </submittedName>
</protein>
<feature type="transmembrane region" description="Helical" evidence="1">
    <location>
        <begin position="111"/>
        <end position="129"/>
    </location>
</feature>
<feature type="transmembrane region" description="Helical" evidence="1">
    <location>
        <begin position="86"/>
        <end position="104"/>
    </location>
</feature>
<keyword evidence="3" id="KW-1185">Reference proteome</keyword>
<feature type="transmembrane region" description="Helical" evidence="1">
    <location>
        <begin position="27"/>
        <end position="48"/>
    </location>
</feature>
<gene>
    <name evidence="2" type="ORF">GCM10008995_17550</name>
</gene>
<feature type="transmembrane region" description="Helical" evidence="1">
    <location>
        <begin position="60"/>
        <end position="80"/>
    </location>
</feature>
<keyword evidence="1" id="KW-0472">Membrane</keyword>
<comment type="caution">
    <text evidence="2">The sequence shown here is derived from an EMBL/GenBank/DDBJ whole genome shotgun (WGS) entry which is preliminary data.</text>
</comment>
<dbReference type="Proteomes" id="UP000653099">
    <property type="component" value="Unassembled WGS sequence"/>
</dbReference>
<evidence type="ECO:0000313" key="3">
    <source>
        <dbReference type="Proteomes" id="UP000653099"/>
    </source>
</evidence>